<evidence type="ECO:0000313" key="1">
    <source>
        <dbReference type="EMBL" id="GBP48575.1"/>
    </source>
</evidence>
<protein>
    <submittedName>
        <fullName evidence="1">Uncharacterized protein</fullName>
    </submittedName>
</protein>
<organism evidence="1 2">
    <name type="scientific">Eumeta variegata</name>
    <name type="common">Bagworm moth</name>
    <name type="synonym">Eumeta japonica</name>
    <dbReference type="NCBI Taxonomy" id="151549"/>
    <lineage>
        <taxon>Eukaryota</taxon>
        <taxon>Metazoa</taxon>
        <taxon>Ecdysozoa</taxon>
        <taxon>Arthropoda</taxon>
        <taxon>Hexapoda</taxon>
        <taxon>Insecta</taxon>
        <taxon>Pterygota</taxon>
        <taxon>Neoptera</taxon>
        <taxon>Endopterygota</taxon>
        <taxon>Lepidoptera</taxon>
        <taxon>Glossata</taxon>
        <taxon>Ditrysia</taxon>
        <taxon>Tineoidea</taxon>
        <taxon>Psychidae</taxon>
        <taxon>Oiketicinae</taxon>
        <taxon>Eumeta</taxon>
    </lineage>
</organism>
<keyword evidence="2" id="KW-1185">Reference proteome</keyword>
<gene>
    <name evidence="1" type="ORF">EVAR_38550_1</name>
</gene>
<accession>A0A4C1WEM8</accession>
<dbReference type="AlphaFoldDB" id="A0A4C1WEM8"/>
<comment type="caution">
    <text evidence="1">The sequence shown here is derived from an EMBL/GenBank/DDBJ whole genome shotgun (WGS) entry which is preliminary data.</text>
</comment>
<evidence type="ECO:0000313" key="2">
    <source>
        <dbReference type="Proteomes" id="UP000299102"/>
    </source>
</evidence>
<dbReference type="Proteomes" id="UP000299102">
    <property type="component" value="Unassembled WGS sequence"/>
</dbReference>
<dbReference type="EMBL" id="BGZK01000526">
    <property type="protein sequence ID" value="GBP48575.1"/>
    <property type="molecule type" value="Genomic_DNA"/>
</dbReference>
<proteinExistence type="predicted"/>
<name>A0A4C1WEM8_EUMVA</name>
<sequence length="72" mass="7818">MRLTQIIIEDAAEDALQALRGRARGQGHLEFTIGAGPLFHCDGSTVFGWCHVSGGWSLMMEGKILWPVPPLA</sequence>
<reference evidence="1 2" key="1">
    <citation type="journal article" date="2019" name="Commun. Biol.">
        <title>The bagworm genome reveals a unique fibroin gene that provides high tensile strength.</title>
        <authorList>
            <person name="Kono N."/>
            <person name="Nakamura H."/>
            <person name="Ohtoshi R."/>
            <person name="Tomita M."/>
            <person name="Numata K."/>
            <person name="Arakawa K."/>
        </authorList>
    </citation>
    <scope>NUCLEOTIDE SEQUENCE [LARGE SCALE GENOMIC DNA]</scope>
</reference>